<keyword evidence="5" id="KW-0050">Antiport</keyword>
<comment type="catalytic activity">
    <reaction evidence="12">
        <text>ADP(in) + ATP(out) = ADP(out) + ATP(in)</text>
        <dbReference type="Rhea" id="RHEA:34999"/>
        <dbReference type="ChEBI" id="CHEBI:30616"/>
        <dbReference type="ChEBI" id="CHEBI:456216"/>
    </reaction>
    <physiologicalReaction direction="left-to-right" evidence="12">
        <dbReference type="Rhea" id="RHEA:35000"/>
    </physiologicalReaction>
</comment>
<dbReference type="KEGG" id="ccal:108632315"/>
<comment type="similarity">
    <text evidence="2 15">Belongs to the mitochondrial carrier (TC 2.A.29) family.</text>
</comment>
<dbReference type="GO" id="GO:1901029">
    <property type="term" value="P:negative regulation of mitochondrial outer membrane permeabilization involved in apoptotic signaling pathway"/>
    <property type="evidence" value="ECO:0007669"/>
    <property type="project" value="TreeGrafter"/>
</dbReference>
<feature type="repeat" description="Solcar" evidence="14">
    <location>
        <begin position="109"/>
        <end position="198"/>
    </location>
</feature>
<dbReference type="InterPro" id="IPR002067">
    <property type="entry name" value="MCP"/>
</dbReference>
<proteinExistence type="inferred from homology"/>
<dbReference type="PROSITE" id="PS50920">
    <property type="entry name" value="SOLCAR"/>
    <property type="match status" value="3"/>
</dbReference>
<evidence type="ECO:0000256" key="6">
    <source>
        <dbReference type="ARBA" id="ARBA00022692"/>
    </source>
</evidence>
<keyword evidence="6 14" id="KW-0812">Transmembrane</keyword>
<evidence type="ECO:0000256" key="9">
    <source>
        <dbReference type="ARBA" id="ARBA00022989"/>
    </source>
</evidence>
<gene>
    <name evidence="18" type="primary">LOC108632315</name>
</gene>
<evidence type="ECO:0000256" key="3">
    <source>
        <dbReference type="ARBA" id="ARBA00011245"/>
    </source>
</evidence>
<dbReference type="PANTHER" id="PTHR45635:SF14">
    <property type="entry name" value="ADP_ATP TRANSLOCASE"/>
    <property type="match status" value="1"/>
</dbReference>
<dbReference type="PRINTS" id="PR00926">
    <property type="entry name" value="MITOCARRIER"/>
</dbReference>
<evidence type="ECO:0000256" key="8">
    <source>
        <dbReference type="ARBA" id="ARBA00022792"/>
    </source>
</evidence>
<organism evidence="17 18">
    <name type="scientific">Ceratina calcarata</name>
    <dbReference type="NCBI Taxonomy" id="156304"/>
    <lineage>
        <taxon>Eukaryota</taxon>
        <taxon>Metazoa</taxon>
        <taxon>Ecdysozoa</taxon>
        <taxon>Arthropoda</taxon>
        <taxon>Hexapoda</taxon>
        <taxon>Insecta</taxon>
        <taxon>Pterygota</taxon>
        <taxon>Neoptera</taxon>
        <taxon>Endopterygota</taxon>
        <taxon>Hymenoptera</taxon>
        <taxon>Apocrita</taxon>
        <taxon>Aculeata</taxon>
        <taxon>Apoidea</taxon>
        <taxon>Anthophila</taxon>
        <taxon>Apidae</taxon>
        <taxon>Ceratina</taxon>
        <taxon>Zadontomerus</taxon>
    </lineage>
</organism>
<keyword evidence="7" id="KW-0677">Repeat</keyword>
<reference evidence="18" key="1">
    <citation type="submission" date="2025-08" db="UniProtKB">
        <authorList>
            <consortium name="RefSeq"/>
        </authorList>
    </citation>
    <scope>IDENTIFICATION</scope>
    <source>
        <tissue evidence="18">Whole body</tissue>
    </source>
</reference>
<keyword evidence="4 15" id="KW-0813">Transport</keyword>
<keyword evidence="8" id="KW-0999">Mitochondrion inner membrane</keyword>
<comment type="subcellular location">
    <subcellularLocation>
        <location evidence="16">Membrane</location>
        <topology evidence="16">Multi-pass membrane protein</topology>
    </subcellularLocation>
    <subcellularLocation>
        <location evidence="1">Mitochondrion inner membrane</location>
        <topology evidence="1">Multi-pass membrane protein</topology>
    </subcellularLocation>
</comment>
<dbReference type="GO" id="GO:0140021">
    <property type="term" value="P:mitochondrial ADP transmembrane transport"/>
    <property type="evidence" value="ECO:0007669"/>
    <property type="project" value="InterPro"/>
</dbReference>
<dbReference type="GO" id="GO:1990544">
    <property type="term" value="P:mitochondrial ATP transmembrane transport"/>
    <property type="evidence" value="ECO:0007669"/>
    <property type="project" value="InterPro"/>
</dbReference>
<evidence type="ECO:0000256" key="4">
    <source>
        <dbReference type="ARBA" id="ARBA00022448"/>
    </source>
</evidence>
<feature type="transmembrane region" description="Helical" evidence="16">
    <location>
        <begin position="169"/>
        <end position="187"/>
    </location>
</feature>
<dbReference type="Proteomes" id="UP000694925">
    <property type="component" value="Unplaced"/>
</dbReference>
<keyword evidence="17" id="KW-1185">Reference proteome</keyword>
<protein>
    <recommendedName>
        <fullName evidence="16">ADP/ATP translocase</fullName>
    </recommendedName>
    <alternativeName>
        <fullName evidence="16">ADP,ATP carrier protein</fullName>
    </alternativeName>
</protein>
<dbReference type="GeneID" id="108632315"/>
<dbReference type="Gene3D" id="1.50.40.10">
    <property type="entry name" value="Mitochondrial carrier domain"/>
    <property type="match status" value="1"/>
</dbReference>
<keyword evidence="10" id="KW-0496">Mitochondrion</keyword>
<dbReference type="InterPro" id="IPR002113">
    <property type="entry name" value="ADT_euk_type"/>
</dbReference>
<evidence type="ECO:0000256" key="10">
    <source>
        <dbReference type="ARBA" id="ARBA00023128"/>
    </source>
</evidence>
<feature type="transmembrane region" description="Helical" evidence="16">
    <location>
        <begin position="207"/>
        <end position="228"/>
    </location>
</feature>
<evidence type="ECO:0000256" key="13">
    <source>
        <dbReference type="ARBA" id="ARBA00045250"/>
    </source>
</evidence>
<keyword evidence="11 14" id="KW-0472">Membrane</keyword>
<evidence type="ECO:0000256" key="2">
    <source>
        <dbReference type="ARBA" id="ARBA00006375"/>
    </source>
</evidence>
<dbReference type="GO" id="GO:0005743">
    <property type="term" value="C:mitochondrial inner membrane"/>
    <property type="evidence" value="ECO:0007669"/>
    <property type="project" value="UniProtKB-SubCell"/>
</dbReference>
<evidence type="ECO:0000256" key="16">
    <source>
        <dbReference type="RuleBase" id="RU368008"/>
    </source>
</evidence>
<comment type="subunit">
    <text evidence="3 16">Monomer.</text>
</comment>
<dbReference type="SUPFAM" id="SSF103506">
    <property type="entry name" value="Mitochondrial carrier"/>
    <property type="match status" value="1"/>
</dbReference>
<evidence type="ECO:0000256" key="11">
    <source>
        <dbReference type="ARBA" id="ARBA00023136"/>
    </source>
</evidence>
<dbReference type="GO" id="GO:0005471">
    <property type="term" value="F:ATP:ADP antiporter activity"/>
    <property type="evidence" value="ECO:0007669"/>
    <property type="project" value="UniProtKB-UniRule"/>
</dbReference>
<evidence type="ECO:0000256" key="5">
    <source>
        <dbReference type="ARBA" id="ARBA00022449"/>
    </source>
</evidence>
<comment type="function">
    <text evidence="13">ADP:ATP antiporter that mediates import of ADP into the mitochondrial matrix for ATP synthesis, and export of ATP out to fuel the cell. Cycles between the cytoplasmic-open state (c-state) and the matrix-open state (m-state): operates by the alternating access mechanism with a single substrate-binding site intermittently exposed to either the cytosolic (c-state) or matrix (m-state) side of the inner mitochondrial membrane.</text>
</comment>
<keyword evidence="9 16" id="KW-1133">Transmembrane helix</keyword>
<evidence type="ECO:0000313" key="18">
    <source>
        <dbReference type="RefSeq" id="XP_017892296.1"/>
    </source>
</evidence>
<feature type="repeat" description="Solcar" evidence="14">
    <location>
        <begin position="209"/>
        <end position="294"/>
    </location>
</feature>
<dbReference type="InterPro" id="IPR018108">
    <property type="entry name" value="MCP_transmembrane"/>
</dbReference>
<evidence type="ECO:0000256" key="7">
    <source>
        <dbReference type="ARBA" id="ARBA00022737"/>
    </source>
</evidence>
<dbReference type="AlphaFoldDB" id="A0AAJ7NF98"/>
<dbReference type="PANTHER" id="PTHR45635">
    <property type="entry name" value="ADP,ATP CARRIER PROTEIN 1-RELATED-RELATED"/>
    <property type="match status" value="1"/>
</dbReference>
<evidence type="ECO:0000256" key="1">
    <source>
        <dbReference type="ARBA" id="ARBA00004448"/>
    </source>
</evidence>
<dbReference type="FunFam" id="1.50.40.10:FF:000002">
    <property type="entry name" value="Putative ADP/ATP translocase 2-like"/>
    <property type="match status" value="1"/>
</dbReference>
<comment type="caution">
    <text evidence="16">Lacks conserved residue(s) required for the propagation of feature annotation.</text>
</comment>
<sequence length="310" mass="34497">MDTYKSFLVDFLAGGISAAVSKTAVAPLERVKLLLQVQHTSKQIRPEQRYKGMMDAFVRIPKETGFLSFWRGNLANVIRYFPTQALNFAFKDKFKALFLEGVPKDAFWKQMAGNLASGGAAGATSLLFVYPLDFARTRLAADIGKAERREFKGLGDCIAKIFKTDGFLGLYRGFSVSVQGIIIYRAAYFGFYDTMRGMLPDPKNTPFHINFMIAQAVTTTAGIISYPFDTVRRRMMMQSGLKKGDVMYKNTLDCWVKTMKGEGVGAFFKGSLSNILRGTGGALVLTLYDKIKELIEHAMEKDEPAVPKSS</sequence>
<dbReference type="RefSeq" id="XP_017892296.1">
    <property type="nucleotide sequence ID" value="XM_018036807.2"/>
</dbReference>
<accession>A0AAJ7NF98</accession>
<dbReference type="PRINTS" id="PR00927">
    <property type="entry name" value="ADPTRNSLCASE"/>
</dbReference>
<evidence type="ECO:0000313" key="17">
    <source>
        <dbReference type="Proteomes" id="UP000694925"/>
    </source>
</evidence>
<feature type="repeat" description="Solcar" evidence="14">
    <location>
        <begin position="5"/>
        <end position="97"/>
    </location>
</feature>
<comment type="function">
    <text evidence="16">Catalyzes the exchange of ADP and ATP across the membrane.</text>
</comment>
<dbReference type="Pfam" id="PF00153">
    <property type="entry name" value="Mito_carr"/>
    <property type="match status" value="3"/>
</dbReference>
<dbReference type="InterPro" id="IPR023395">
    <property type="entry name" value="MCP_dom_sf"/>
</dbReference>
<name>A0AAJ7NF98_9HYME</name>
<evidence type="ECO:0000256" key="15">
    <source>
        <dbReference type="RuleBase" id="RU000488"/>
    </source>
</evidence>
<evidence type="ECO:0000256" key="14">
    <source>
        <dbReference type="PROSITE-ProRule" id="PRU00282"/>
    </source>
</evidence>
<evidence type="ECO:0000256" key="12">
    <source>
        <dbReference type="ARBA" id="ARBA00024143"/>
    </source>
</evidence>